<keyword evidence="4" id="KW-1185">Reference proteome</keyword>
<dbReference type="SUPFAM" id="SSF81606">
    <property type="entry name" value="PP2C-like"/>
    <property type="match status" value="1"/>
</dbReference>
<dbReference type="Pfam" id="PF00481">
    <property type="entry name" value="PP2C"/>
    <property type="match status" value="1"/>
</dbReference>
<dbReference type="AlphaFoldDB" id="A0A1Q9F7F2"/>
<protein>
    <recommendedName>
        <fullName evidence="2">Nudix hydrolase domain-containing protein</fullName>
    </recommendedName>
</protein>
<dbReference type="InterPro" id="IPR015797">
    <property type="entry name" value="NUDIX_hydrolase-like_dom_sf"/>
</dbReference>
<name>A0A1Q9F7F2_SYMMI</name>
<evidence type="ECO:0000313" key="3">
    <source>
        <dbReference type="EMBL" id="OLQ15614.1"/>
    </source>
</evidence>
<dbReference type="OrthoDB" id="18996at2759"/>
<accession>A0A1Q9F7F2</accession>
<dbReference type="Proteomes" id="UP000186817">
    <property type="component" value="Unassembled WGS sequence"/>
</dbReference>
<organism evidence="3 4">
    <name type="scientific">Symbiodinium microadriaticum</name>
    <name type="common">Dinoflagellate</name>
    <name type="synonym">Zooxanthella microadriatica</name>
    <dbReference type="NCBI Taxonomy" id="2951"/>
    <lineage>
        <taxon>Eukaryota</taxon>
        <taxon>Sar</taxon>
        <taxon>Alveolata</taxon>
        <taxon>Dinophyceae</taxon>
        <taxon>Suessiales</taxon>
        <taxon>Symbiodiniaceae</taxon>
        <taxon>Symbiodinium</taxon>
    </lineage>
</organism>
<dbReference type="Pfam" id="PF00293">
    <property type="entry name" value="NUDIX"/>
    <property type="match status" value="1"/>
</dbReference>
<reference evidence="3 4" key="1">
    <citation type="submission" date="2016-02" db="EMBL/GenBank/DDBJ databases">
        <title>Genome analysis of coral dinoflagellate symbionts highlights evolutionary adaptations to a symbiotic lifestyle.</title>
        <authorList>
            <person name="Aranda M."/>
            <person name="Li Y."/>
            <person name="Liew Y.J."/>
            <person name="Baumgarten S."/>
            <person name="Simakov O."/>
            <person name="Wilson M."/>
            <person name="Piel J."/>
            <person name="Ashoor H."/>
            <person name="Bougouffa S."/>
            <person name="Bajic V.B."/>
            <person name="Ryu T."/>
            <person name="Ravasi T."/>
            <person name="Bayer T."/>
            <person name="Micklem G."/>
            <person name="Kim H."/>
            <person name="Bhak J."/>
            <person name="Lajeunesse T.C."/>
            <person name="Voolstra C.R."/>
        </authorList>
    </citation>
    <scope>NUCLEOTIDE SEQUENCE [LARGE SCALE GENOMIC DNA]</scope>
    <source>
        <strain evidence="3 4">CCMP2467</strain>
    </source>
</reference>
<evidence type="ECO:0000256" key="1">
    <source>
        <dbReference type="SAM" id="MobiDB-lite"/>
    </source>
</evidence>
<feature type="domain" description="Nudix hydrolase" evidence="2">
    <location>
        <begin position="86"/>
        <end position="221"/>
    </location>
</feature>
<dbReference type="Gene3D" id="3.90.79.10">
    <property type="entry name" value="Nucleoside Triphosphate Pyrophosphohydrolase"/>
    <property type="match status" value="1"/>
</dbReference>
<dbReference type="InterPro" id="IPR036457">
    <property type="entry name" value="PPM-type-like_dom_sf"/>
</dbReference>
<comment type="caution">
    <text evidence="3">The sequence shown here is derived from an EMBL/GenBank/DDBJ whole genome shotgun (WGS) entry which is preliminary data.</text>
</comment>
<dbReference type="InterPro" id="IPR001932">
    <property type="entry name" value="PPM-type_phosphatase-like_dom"/>
</dbReference>
<dbReference type="PROSITE" id="PS51462">
    <property type="entry name" value="NUDIX"/>
    <property type="match status" value="1"/>
</dbReference>
<dbReference type="Gene3D" id="3.60.40.10">
    <property type="entry name" value="PPM-type phosphatase domain"/>
    <property type="match status" value="1"/>
</dbReference>
<proteinExistence type="predicted"/>
<feature type="region of interest" description="Disordered" evidence="1">
    <location>
        <begin position="1"/>
        <end position="86"/>
    </location>
</feature>
<sequence length="323" mass="34833">MTTRWGRALGQRSAGEGYGPSRDSPAPMFPMGGLPYPPGPVMPSVTGSDARVVAARPPAPHEASQAAQRASWPEVPALSGGNWRGRPPRGAGVIAFRSMPEEGADAASEASVYVCLVESSSKKLSFPKGGKKFSDRSVLDCAYRELLEETGIRQDRLNLYTGLHLDEERFGCRYILAEVSCQRADLDFEITESGWAPPHEDPTDKDPVVRAHWAPLRAVLAGQWAGLHPGRVQMLRDAVRDLGSSLCSYNTPAHLAPRVIRMGHSPYKSVRSLVLASDGLWDVISTQEAVRIFQEAAAKSEHPAEALVTAALREQAAKAGATC</sequence>
<evidence type="ECO:0000259" key="2">
    <source>
        <dbReference type="PROSITE" id="PS51462"/>
    </source>
</evidence>
<dbReference type="InterPro" id="IPR000086">
    <property type="entry name" value="NUDIX_hydrolase_dom"/>
</dbReference>
<gene>
    <name evidence="3" type="ORF">AK812_SmicGene141</name>
</gene>
<dbReference type="SUPFAM" id="SSF55811">
    <property type="entry name" value="Nudix"/>
    <property type="match status" value="1"/>
</dbReference>
<evidence type="ECO:0000313" key="4">
    <source>
        <dbReference type="Proteomes" id="UP000186817"/>
    </source>
</evidence>
<dbReference type="EMBL" id="LSRX01000001">
    <property type="protein sequence ID" value="OLQ15614.1"/>
    <property type="molecule type" value="Genomic_DNA"/>
</dbReference>